<protein>
    <submittedName>
        <fullName evidence="1">Uncharacterized protein</fullName>
    </submittedName>
</protein>
<sequence>MEKTRGITVKAKILYRNPLGGRGSLCLGAMNMVSTSVPPPLISIVPQLPNAQECFAVILTPPPPSSREAFIFLLWAKRKDLSNDIP</sequence>
<evidence type="ECO:0000313" key="1">
    <source>
        <dbReference type="EMBL" id="KAF8783102.1"/>
    </source>
</evidence>
<dbReference type="AlphaFoldDB" id="A0A8T0F3K0"/>
<accession>A0A8T0F3K0</accession>
<dbReference type="Proteomes" id="UP000807504">
    <property type="component" value="Unassembled WGS sequence"/>
</dbReference>
<organism evidence="1 2">
    <name type="scientific">Argiope bruennichi</name>
    <name type="common">Wasp spider</name>
    <name type="synonym">Aranea bruennichi</name>
    <dbReference type="NCBI Taxonomy" id="94029"/>
    <lineage>
        <taxon>Eukaryota</taxon>
        <taxon>Metazoa</taxon>
        <taxon>Ecdysozoa</taxon>
        <taxon>Arthropoda</taxon>
        <taxon>Chelicerata</taxon>
        <taxon>Arachnida</taxon>
        <taxon>Araneae</taxon>
        <taxon>Araneomorphae</taxon>
        <taxon>Entelegynae</taxon>
        <taxon>Araneoidea</taxon>
        <taxon>Araneidae</taxon>
        <taxon>Argiope</taxon>
    </lineage>
</organism>
<name>A0A8T0F3K0_ARGBR</name>
<reference evidence="1" key="1">
    <citation type="journal article" date="2020" name="bioRxiv">
        <title>Chromosome-level reference genome of the European wasp spider Argiope bruennichi: a resource for studies on range expansion and evolutionary adaptation.</title>
        <authorList>
            <person name="Sheffer M.M."/>
            <person name="Hoppe A."/>
            <person name="Krehenwinkel H."/>
            <person name="Uhl G."/>
            <person name="Kuss A.W."/>
            <person name="Jensen L."/>
            <person name="Jensen C."/>
            <person name="Gillespie R.G."/>
            <person name="Hoff K.J."/>
            <person name="Prost S."/>
        </authorList>
    </citation>
    <scope>NUCLEOTIDE SEQUENCE</scope>
</reference>
<keyword evidence="2" id="KW-1185">Reference proteome</keyword>
<comment type="caution">
    <text evidence="1">The sequence shown here is derived from an EMBL/GenBank/DDBJ whole genome shotgun (WGS) entry which is preliminary data.</text>
</comment>
<evidence type="ECO:0000313" key="2">
    <source>
        <dbReference type="Proteomes" id="UP000807504"/>
    </source>
</evidence>
<proteinExistence type="predicted"/>
<dbReference type="EMBL" id="JABXBU010001863">
    <property type="protein sequence ID" value="KAF8783102.1"/>
    <property type="molecule type" value="Genomic_DNA"/>
</dbReference>
<reference evidence="1" key="2">
    <citation type="submission" date="2020-06" db="EMBL/GenBank/DDBJ databases">
        <authorList>
            <person name="Sheffer M."/>
        </authorList>
    </citation>
    <scope>NUCLEOTIDE SEQUENCE</scope>
</reference>
<gene>
    <name evidence="1" type="ORF">HNY73_013310</name>
</gene>